<organism evidence="9 10">
    <name type="scientific">Natronolimnobius baerhuensis</name>
    <dbReference type="NCBI Taxonomy" id="253108"/>
    <lineage>
        <taxon>Archaea</taxon>
        <taxon>Methanobacteriati</taxon>
        <taxon>Methanobacteriota</taxon>
        <taxon>Stenosarchaea group</taxon>
        <taxon>Halobacteria</taxon>
        <taxon>Halobacteriales</taxon>
        <taxon>Natrialbaceae</taxon>
        <taxon>Natronolimnobius</taxon>
    </lineage>
</organism>
<evidence type="ECO:0000313" key="10">
    <source>
        <dbReference type="Proteomes" id="UP000196084"/>
    </source>
</evidence>
<evidence type="ECO:0000259" key="5">
    <source>
        <dbReference type="PROSITE" id="PS50109"/>
    </source>
</evidence>
<feature type="domain" description="PAS" evidence="7">
    <location>
        <begin position="227"/>
        <end position="297"/>
    </location>
</feature>
<gene>
    <name evidence="9" type="ORF">B2G88_15190</name>
</gene>
<feature type="compositionally biased region" description="Low complexity" evidence="4">
    <location>
        <begin position="148"/>
        <end position="158"/>
    </location>
</feature>
<dbReference type="Gene3D" id="3.30.450.20">
    <property type="entry name" value="PAS domain"/>
    <property type="match status" value="2"/>
</dbReference>
<feature type="domain" description="PAC" evidence="8">
    <location>
        <begin position="305"/>
        <end position="360"/>
    </location>
</feature>
<dbReference type="Proteomes" id="UP000196084">
    <property type="component" value="Unassembled WGS sequence"/>
</dbReference>
<dbReference type="InterPro" id="IPR005467">
    <property type="entry name" value="His_kinase_dom"/>
</dbReference>
<evidence type="ECO:0000259" key="7">
    <source>
        <dbReference type="PROSITE" id="PS50112"/>
    </source>
</evidence>
<dbReference type="PROSITE" id="PS50110">
    <property type="entry name" value="RESPONSE_REGULATORY"/>
    <property type="match status" value="1"/>
</dbReference>
<dbReference type="SUPFAM" id="SSF55781">
    <property type="entry name" value="GAF domain-like"/>
    <property type="match status" value="1"/>
</dbReference>
<evidence type="ECO:0000313" key="9">
    <source>
        <dbReference type="EMBL" id="OVE83763.1"/>
    </source>
</evidence>
<dbReference type="CDD" id="cd00130">
    <property type="entry name" value="PAS"/>
    <property type="match status" value="2"/>
</dbReference>
<name>A0A202E662_9EURY</name>
<keyword evidence="2" id="KW-0418">Kinase</keyword>
<dbReference type="PROSITE" id="PS50113">
    <property type="entry name" value="PAC"/>
    <property type="match status" value="1"/>
</dbReference>
<dbReference type="Pfam" id="PF13185">
    <property type="entry name" value="GAF_2"/>
    <property type="match status" value="1"/>
</dbReference>
<protein>
    <recommendedName>
        <fullName evidence="11">Histidine kinase</fullName>
    </recommendedName>
</protein>
<dbReference type="PROSITE" id="PS50112">
    <property type="entry name" value="PAS"/>
    <property type="match status" value="2"/>
</dbReference>
<feature type="compositionally biased region" description="Polar residues" evidence="4">
    <location>
        <begin position="159"/>
        <end position="170"/>
    </location>
</feature>
<reference evidence="9 10" key="1">
    <citation type="submission" date="2017-02" db="EMBL/GenBank/DDBJ databases">
        <title>Natronthermophilus aegyptiacus gen. nov.,sp. nov., an aerobic, extremely halophilic alkalithermophilic archaeon isolated from the athalassohaline Wadi An Natrun, Egypt.</title>
        <authorList>
            <person name="Zhao B."/>
        </authorList>
    </citation>
    <scope>NUCLEOTIDE SEQUENCE [LARGE SCALE GENOMIC DNA]</scope>
    <source>
        <strain evidence="9 10">CGMCC 1.3597</strain>
    </source>
</reference>
<evidence type="ECO:0000259" key="8">
    <source>
        <dbReference type="PROSITE" id="PS50113"/>
    </source>
</evidence>
<feature type="domain" description="Histidine kinase" evidence="5">
    <location>
        <begin position="650"/>
        <end position="864"/>
    </location>
</feature>
<dbReference type="PRINTS" id="PR00344">
    <property type="entry name" value="BCTRLSENSOR"/>
</dbReference>
<dbReference type="InterPro" id="IPR036890">
    <property type="entry name" value="HATPase_C_sf"/>
</dbReference>
<dbReference type="RefSeq" id="WP_087715228.1">
    <property type="nucleotide sequence ID" value="NZ_MWPH01000003.1"/>
</dbReference>
<dbReference type="AlphaFoldDB" id="A0A202E662"/>
<dbReference type="Gene3D" id="3.30.450.40">
    <property type="match status" value="1"/>
</dbReference>
<keyword evidence="1" id="KW-0808">Transferase</keyword>
<dbReference type="InterPro" id="IPR003594">
    <property type="entry name" value="HATPase_dom"/>
</dbReference>
<evidence type="ECO:0008006" key="11">
    <source>
        <dbReference type="Google" id="ProtNLM"/>
    </source>
</evidence>
<dbReference type="PANTHER" id="PTHR44757:SF2">
    <property type="entry name" value="BIOFILM ARCHITECTURE MAINTENANCE PROTEIN MBAA"/>
    <property type="match status" value="1"/>
</dbReference>
<evidence type="ECO:0000259" key="6">
    <source>
        <dbReference type="PROSITE" id="PS50110"/>
    </source>
</evidence>
<dbReference type="SMART" id="SM00387">
    <property type="entry name" value="HATPase_c"/>
    <property type="match status" value="1"/>
</dbReference>
<feature type="domain" description="Response regulatory" evidence="6">
    <location>
        <begin position="1"/>
        <end position="115"/>
    </location>
</feature>
<dbReference type="PANTHER" id="PTHR44757">
    <property type="entry name" value="DIGUANYLATE CYCLASE DGCP"/>
    <property type="match status" value="1"/>
</dbReference>
<comment type="caution">
    <text evidence="9">The sequence shown here is derived from an EMBL/GenBank/DDBJ whole genome shotgun (WGS) entry which is preliminary data.</text>
</comment>
<dbReference type="Gene3D" id="3.40.50.2300">
    <property type="match status" value="1"/>
</dbReference>
<dbReference type="SMART" id="SM00091">
    <property type="entry name" value="PAS"/>
    <property type="match status" value="2"/>
</dbReference>
<dbReference type="CDD" id="cd00075">
    <property type="entry name" value="HATPase"/>
    <property type="match status" value="1"/>
</dbReference>
<dbReference type="InterPro" id="IPR001610">
    <property type="entry name" value="PAC"/>
</dbReference>
<sequence length="877" mass="95382">MNCVVYADCSPSDDLVAAFGDAGFEPITAETIAECRSIVEREPTRIACLVSAHSLGDGTCLELCRQFASEPVPVVVCPADGSETLAGEVLAAGGDGYVPRASAPETLLERVRTLAATQQSALFRSLDDEQYIGDLETEGRTTSGAANSSSSPLSSLPSTVESHSTMSPSASPGPGLESGATDDAVAPSSATLENLLSEADPNGSLEELLEYTDADVSLALTQEHATDRERAGTIVEVVGESVYSLDSAGRFVTVNETLAEVSGYDRAELIGNHISMILSAESIERRQKRLRALSSAGGQPDDAVATYEVTLETQAGRQIPCEINATLFDAAESEDSSGGGTVGIIRDISDRKRMKRELHAHEAKIASLHDVASKLDDCETREEIYEVTVTAAEEVLQFDVCVVDMVEGSLLVKKAVSTGLDVEVEQTMSVEEGIAGKTYRTGRTHRVDDITTNPTAKTESDEFRSVLSIPIGDHGVFQAVSSDFAAFDHDDQELAELLLSHVSDALERFDFEAEIRAERDRFAALFENVPDAAVSTRQRSADAPPIIEAVNPAFEQIFGYDESELLGEPLDQFIVPPDRNAEALSINHRSGQGSVVETEVKRRTTDGIRDFMIRVVPIESDDEVERSVGLYTDITDRKRRRKRLEILNRVLRHDLRNGMNIINGCAEVVADKETGETEDYATIIQERANELIGLAEKTRAVERTLEQDGSMTTVVDAVDITEQALERFEHETDFAGDRPYNLSVSLPEQQFVRASHYLETALIQVLENALEHNDSSPPVIGVRLSEGDTDDDLVTLSISDNGPGIPTEERELLQDEREITQLRHASGLGLWLVNWVVAQSGGRLTFAANEPYGTTVELQLPRAETETIQYVADEDDK</sequence>
<dbReference type="InterPro" id="IPR029016">
    <property type="entry name" value="GAF-like_dom_sf"/>
</dbReference>
<dbReference type="SMART" id="SM00065">
    <property type="entry name" value="GAF"/>
    <property type="match status" value="1"/>
</dbReference>
<dbReference type="GO" id="GO:0000160">
    <property type="term" value="P:phosphorelay signal transduction system"/>
    <property type="evidence" value="ECO:0007669"/>
    <property type="project" value="InterPro"/>
</dbReference>
<dbReference type="InterPro" id="IPR001789">
    <property type="entry name" value="Sig_transdc_resp-reg_receiver"/>
</dbReference>
<dbReference type="InterPro" id="IPR000014">
    <property type="entry name" value="PAS"/>
</dbReference>
<evidence type="ECO:0000256" key="1">
    <source>
        <dbReference type="ARBA" id="ARBA00022679"/>
    </source>
</evidence>
<proteinExistence type="predicted"/>
<feature type="domain" description="PAS" evidence="7">
    <location>
        <begin position="518"/>
        <end position="580"/>
    </location>
</feature>
<dbReference type="Pfam" id="PF02518">
    <property type="entry name" value="HATPase_c"/>
    <property type="match status" value="1"/>
</dbReference>
<comment type="caution">
    <text evidence="3">Lacks conserved residue(s) required for the propagation of feature annotation.</text>
</comment>
<dbReference type="SMART" id="SM00086">
    <property type="entry name" value="PAC"/>
    <property type="match status" value="2"/>
</dbReference>
<dbReference type="Gene3D" id="3.30.565.10">
    <property type="entry name" value="Histidine kinase-like ATPase, C-terminal domain"/>
    <property type="match status" value="1"/>
</dbReference>
<dbReference type="SUPFAM" id="SSF55785">
    <property type="entry name" value="PYP-like sensor domain (PAS domain)"/>
    <property type="match status" value="2"/>
</dbReference>
<evidence type="ECO:0000256" key="2">
    <source>
        <dbReference type="ARBA" id="ARBA00022777"/>
    </source>
</evidence>
<dbReference type="NCBIfam" id="TIGR00229">
    <property type="entry name" value="sensory_box"/>
    <property type="match status" value="2"/>
</dbReference>
<dbReference type="GO" id="GO:0016301">
    <property type="term" value="F:kinase activity"/>
    <property type="evidence" value="ECO:0007669"/>
    <property type="project" value="UniProtKB-KW"/>
</dbReference>
<dbReference type="Pfam" id="PF13426">
    <property type="entry name" value="PAS_9"/>
    <property type="match status" value="2"/>
</dbReference>
<keyword evidence="10" id="KW-1185">Reference proteome</keyword>
<dbReference type="InterPro" id="IPR011006">
    <property type="entry name" value="CheY-like_superfamily"/>
</dbReference>
<evidence type="ECO:0000256" key="4">
    <source>
        <dbReference type="SAM" id="MobiDB-lite"/>
    </source>
</evidence>
<dbReference type="InterPro" id="IPR035965">
    <property type="entry name" value="PAS-like_dom_sf"/>
</dbReference>
<feature type="region of interest" description="Disordered" evidence="4">
    <location>
        <begin position="139"/>
        <end position="186"/>
    </location>
</feature>
<dbReference type="SUPFAM" id="SSF55874">
    <property type="entry name" value="ATPase domain of HSP90 chaperone/DNA topoisomerase II/histidine kinase"/>
    <property type="match status" value="1"/>
</dbReference>
<dbReference type="InterPro" id="IPR000700">
    <property type="entry name" value="PAS-assoc_C"/>
</dbReference>
<dbReference type="InterPro" id="IPR052155">
    <property type="entry name" value="Biofilm_reg_signaling"/>
</dbReference>
<dbReference type="PROSITE" id="PS50109">
    <property type="entry name" value="HIS_KIN"/>
    <property type="match status" value="1"/>
</dbReference>
<dbReference type="InterPro" id="IPR004358">
    <property type="entry name" value="Sig_transdc_His_kin-like_C"/>
</dbReference>
<dbReference type="OrthoDB" id="327291at2157"/>
<dbReference type="EMBL" id="MWPH01000003">
    <property type="protein sequence ID" value="OVE83763.1"/>
    <property type="molecule type" value="Genomic_DNA"/>
</dbReference>
<dbReference type="SUPFAM" id="SSF52172">
    <property type="entry name" value="CheY-like"/>
    <property type="match status" value="1"/>
</dbReference>
<dbReference type="InterPro" id="IPR003018">
    <property type="entry name" value="GAF"/>
</dbReference>
<accession>A0A202E662</accession>
<evidence type="ECO:0000256" key="3">
    <source>
        <dbReference type="PROSITE-ProRule" id="PRU00169"/>
    </source>
</evidence>